<feature type="signal peptide" evidence="2">
    <location>
        <begin position="1"/>
        <end position="25"/>
    </location>
</feature>
<gene>
    <name evidence="3" type="ORF">IV53_GL000321</name>
</gene>
<evidence type="ECO:0000313" key="4">
    <source>
        <dbReference type="Proteomes" id="UP000051500"/>
    </source>
</evidence>
<reference evidence="3 4" key="1">
    <citation type="journal article" date="2015" name="Genome Announc.">
        <title>Expanding the biotechnology potential of lactobacilli through comparative genomics of 213 strains and associated genera.</title>
        <authorList>
            <person name="Sun Z."/>
            <person name="Harris H.M."/>
            <person name="McCann A."/>
            <person name="Guo C."/>
            <person name="Argimon S."/>
            <person name="Zhang W."/>
            <person name="Yang X."/>
            <person name="Jeffery I.B."/>
            <person name="Cooney J.C."/>
            <person name="Kagawa T.F."/>
            <person name="Liu W."/>
            <person name="Song Y."/>
            <person name="Salvetti E."/>
            <person name="Wrobel A."/>
            <person name="Rasinkangas P."/>
            <person name="Parkhill J."/>
            <person name="Rea M.C."/>
            <person name="O'Sullivan O."/>
            <person name="Ritari J."/>
            <person name="Douillard F.P."/>
            <person name="Paul Ross R."/>
            <person name="Yang R."/>
            <person name="Briner A.E."/>
            <person name="Felis G.E."/>
            <person name="de Vos W.M."/>
            <person name="Barrangou R."/>
            <person name="Klaenhammer T.R."/>
            <person name="Caufield P.W."/>
            <person name="Cui Y."/>
            <person name="Zhang H."/>
            <person name="O'Toole P.W."/>
        </authorList>
    </citation>
    <scope>NUCLEOTIDE SEQUENCE [LARGE SCALE GENOMIC DNA]</scope>
    <source>
        <strain evidence="3 4">DSM 22408</strain>
    </source>
</reference>
<feature type="compositionally biased region" description="Polar residues" evidence="1">
    <location>
        <begin position="111"/>
        <end position="131"/>
    </location>
</feature>
<accession>A0A0R2KLF5</accession>
<feature type="compositionally biased region" description="Low complexity" evidence="1">
    <location>
        <begin position="35"/>
        <end position="84"/>
    </location>
</feature>
<dbReference type="STRING" id="1122146.IV53_GL000321"/>
<organism evidence="3 4">
    <name type="scientific">Ligilactobacillus ceti DSM 22408</name>
    <dbReference type="NCBI Taxonomy" id="1122146"/>
    <lineage>
        <taxon>Bacteria</taxon>
        <taxon>Bacillati</taxon>
        <taxon>Bacillota</taxon>
        <taxon>Bacilli</taxon>
        <taxon>Lactobacillales</taxon>
        <taxon>Lactobacillaceae</taxon>
        <taxon>Ligilactobacillus</taxon>
    </lineage>
</organism>
<keyword evidence="4" id="KW-1185">Reference proteome</keyword>
<dbReference type="AlphaFoldDB" id="A0A0R2KLF5"/>
<evidence type="ECO:0000256" key="2">
    <source>
        <dbReference type="SAM" id="SignalP"/>
    </source>
</evidence>
<evidence type="ECO:0000256" key="1">
    <source>
        <dbReference type="SAM" id="MobiDB-lite"/>
    </source>
</evidence>
<evidence type="ECO:0000313" key="3">
    <source>
        <dbReference type="EMBL" id="KRN88357.1"/>
    </source>
</evidence>
<comment type="caution">
    <text evidence="3">The sequence shown here is derived from an EMBL/GenBank/DDBJ whole genome shotgun (WGS) entry which is preliminary data.</text>
</comment>
<protein>
    <recommendedName>
        <fullName evidence="5">Extracellular protein</fullName>
    </recommendedName>
</protein>
<feature type="chain" id="PRO_5006419555" description="Extracellular protein" evidence="2">
    <location>
        <begin position="26"/>
        <end position="146"/>
    </location>
</feature>
<name>A0A0R2KLF5_9LACO</name>
<keyword evidence="2" id="KW-0732">Signal</keyword>
<dbReference type="PATRIC" id="fig|1122146.4.peg.332"/>
<proteinExistence type="predicted"/>
<feature type="region of interest" description="Disordered" evidence="1">
    <location>
        <begin position="35"/>
        <end position="146"/>
    </location>
</feature>
<dbReference type="EMBL" id="JQBZ01000025">
    <property type="protein sequence ID" value="KRN88357.1"/>
    <property type="molecule type" value="Genomic_DNA"/>
</dbReference>
<evidence type="ECO:0008006" key="5">
    <source>
        <dbReference type="Google" id="ProtNLM"/>
    </source>
</evidence>
<dbReference type="Proteomes" id="UP000051500">
    <property type="component" value="Unassembled WGS sequence"/>
</dbReference>
<feature type="compositionally biased region" description="Polar residues" evidence="1">
    <location>
        <begin position="85"/>
        <end position="102"/>
    </location>
</feature>
<sequence>MMQMGNRIPPIVTPIALLSVVLALGATNVAVNTATHTNEGQPPVVSVSQVNSQTDSAQSDSQSSTSQTSSSVSSQTTKTDSSKTPAEQASSADKVVSDQNNPKTDHKNDGDTSGTPQPTEPQNIPPGTNKTVAPVIASGQKTGRKI</sequence>